<protein>
    <submittedName>
        <fullName evidence="1">Replication initiator protein A</fullName>
    </submittedName>
</protein>
<sequence length="123" mass="14514">MQMFPNFYYLLKPVLCKDDVYKINKITHQENSQKNLIVQNLNYGTNQYSVDSSKFELCDTSMKTRDKNNFADSSKNELELYKSYKDSKDIKESHNDDLLESLSTKNNKLDEELIETESVKYFV</sequence>
<name>A0A377KJ14_9ENTE</name>
<organism evidence="1 2">
    <name type="scientific">Enterococcus durans</name>
    <dbReference type="NCBI Taxonomy" id="53345"/>
    <lineage>
        <taxon>Bacteria</taxon>
        <taxon>Bacillati</taxon>
        <taxon>Bacillota</taxon>
        <taxon>Bacilli</taxon>
        <taxon>Lactobacillales</taxon>
        <taxon>Enterococcaceae</taxon>
        <taxon>Enterococcus</taxon>
    </lineage>
</organism>
<dbReference type="AlphaFoldDB" id="A0A377KJ14"/>
<dbReference type="Proteomes" id="UP000254070">
    <property type="component" value="Unassembled WGS sequence"/>
</dbReference>
<evidence type="ECO:0000313" key="1">
    <source>
        <dbReference type="EMBL" id="STP28762.1"/>
    </source>
</evidence>
<gene>
    <name evidence="1" type="ORF">NCTC8129_00932</name>
</gene>
<reference evidence="1 2" key="1">
    <citation type="submission" date="2018-06" db="EMBL/GenBank/DDBJ databases">
        <authorList>
            <consortium name="Pathogen Informatics"/>
            <person name="Doyle S."/>
        </authorList>
    </citation>
    <scope>NUCLEOTIDE SEQUENCE [LARGE SCALE GENOMIC DNA]</scope>
    <source>
        <strain evidence="1 2">NCTC8129</strain>
    </source>
</reference>
<proteinExistence type="predicted"/>
<accession>A0A377KJ14</accession>
<evidence type="ECO:0000313" key="2">
    <source>
        <dbReference type="Proteomes" id="UP000254070"/>
    </source>
</evidence>
<dbReference type="EMBL" id="UGIF01000002">
    <property type="protein sequence ID" value="STP28762.1"/>
    <property type="molecule type" value="Genomic_DNA"/>
</dbReference>